<dbReference type="InterPro" id="IPR011527">
    <property type="entry name" value="ABC1_TM_dom"/>
</dbReference>
<dbReference type="SUPFAM" id="SSF90123">
    <property type="entry name" value="ABC transporter transmembrane region"/>
    <property type="match status" value="2"/>
</dbReference>
<dbReference type="Proteomes" id="UP001283341">
    <property type="component" value="Unassembled WGS sequence"/>
</dbReference>
<feature type="transmembrane region" description="Helical" evidence="9">
    <location>
        <begin position="174"/>
        <end position="198"/>
    </location>
</feature>
<dbReference type="InterPro" id="IPR036640">
    <property type="entry name" value="ABC1_TM_sf"/>
</dbReference>
<dbReference type="InterPro" id="IPR017871">
    <property type="entry name" value="ABC_transporter-like_CS"/>
</dbReference>
<keyword evidence="6 9" id="KW-1133">Transmembrane helix</keyword>
<feature type="transmembrane region" description="Helical" evidence="9">
    <location>
        <begin position="872"/>
        <end position="890"/>
    </location>
</feature>
<dbReference type="AlphaFoldDB" id="A0AAE0I6G1"/>
<dbReference type="SMART" id="SM00382">
    <property type="entry name" value="AAA"/>
    <property type="match status" value="2"/>
</dbReference>
<dbReference type="GO" id="GO:0140359">
    <property type="term" value="F:ABC-type transporter activity"/>
    <property type="evidence" value="ECO:0007669"/>
    <property type="project" value="InterPro"/>
</dbReference>
<evidence type="ECO:0000256" key="8">
    <source>
        <dbReference type="SAM" id="MobiDB-lite"/>
    </source>
</evidence>
<accession>A0AAE0I6G1</accession>
<keyword evidence="2" id="KW-0813">Transport</keyword>
<dbReference type="FunFam" id="1.20.1560.10:FF:000066">
    <property type="entry name" value="ABC multidrug transporter (Eurofung)"/>
    <property type="match status" value="1"/>
</dbReference>
<evidence type="ECO:0000256" key="3">
    <source>
        <dbReference type="ARBA" id="ARBA00022692"/>
    </source>
</evidence>
<dbReference type="PANTHER" id="PTHR24223:SF399">
    <property type="entry name" value="ABC TRANSPORTER ATNG"/>
    <property type="match status" value="1"/>
</dbReference>
<feature type="transmembrane region" description="Helical" evidence="9">
    <location>
        <begin position="762"/>
        <end position="779"/>
    </location>
</feature>
<comment type="caution">
    <text evidence="12">The sequence shown here is derived from an EMBL/GenBank/DDBJ whole genome shotgun (WGS) entry which is preliminary data.</text>
</comment>
<dbReference type="GO" id="GO:0005524">
    <property type="term" value="F:ATP binding"/>
    <property type="evidence" value="ECO:0007669"/>
    <property type="project" value="UniProtKB-KW"/>
</dbReference>
<proteinExistence type="predicted"/>
<sequence length="1225" mass="134923">MPPMASYLDTMTTREAMQRTWDRRNKPERGWWTLMFALAKCLWRPNLDVVLSRIMFTIFRYGQPLLISRTITYVSSNYSPLEDRNEAFRLILLTFVLYTGMALFNGMYDLRLSRVQALARMAMVGIIHNRCLTIKDGVFDDSAAVTLMNNDTEMITYSASLLHELWAQVLELGIGMYLLASEIGWVSIMPLLIVGITYQGAKFVTINVAGRQKALSMATQTRISTTKAILDSMKNIKMMGLVEKMEAKIQTARNDEIKKYISFNWLIVAFNLTSGLLSLFGPVITLIVYAIQAELRGAEAIDVNLAFTSLAMIGLVTGPANTILVLMPNIASLIASVDRITKYLLSPDREDKREFLDKRYTNGSNGQANGITPTHTTDLVIPDAGLTHDGVAGDYGSRDDPAIFIGDATIRPASTAEPVLKSITTTLKKGSLVVCCGAVGTGKTTLAKALLGDLPPDTGVIQTSFGSIAYCAQTAWLINGTIKDIIRGPPGDDTAVDDTWYKKVLHACDLEEDLEQLPEGDQTLVGSRGITLSGGQKQRVALARAVHTRRDMIILDDVLSALDATTERHIVDNLIGPKGLFKELGTTVLLITHATQHLPLADHIIKITNTGTAYYFGAIGADKLLLLVFSMSSYSFFLGFAPYWLKLWAESGGQHVWYYAGIYFLISLCAFLVFVVTVINIFIIISPRSGNLLHSRLLRTVMGAPQSYFAATDTGTTLNRFSADTSMIDRRLPLSLLQVGQFFFRLLSQCVLLGVVQPFMAITLPFTFLTVYFIQKFYLATSRQLRFLDLETRAQVNASFLETLEGVATIRAFGWQRPFINDNVKKLDRALRPSYMMMCIQRWLSVVLDLTVLSLALLVISLAVALKGTTTGGQIGIAFNVVLAANMYLLRLVEAWTSMETSLGAISRLRTFCKDVQPEDKPDEVHRPPQLWPSRGAIDFDHISASYNPGTLALKSVNITIEPGKKVGVCGRTGSGKSSLLLSLLRLIEIESGTIKIDDLDVQTLPRNAVRSRLITVPQDPMLVMTDTVRQNLDIAESAASDDDIIRVLERVKLWSVLQSRTSSAEAASKDDQEITTAMGGATSSSTPAPADTADPDIKKVDDETTPASSLDATMKNLPLSHGQQQLFSLARAMLMRPTRGKVVLLDEATSNVDGETNNLMQRLIREEFREHTIVTVAHHLDTIMDSDVVLVLDSGKLVEAGAPSELAAREGGVFRALYGRNRIE</sequence>
<keyword evidence="4" id="KW-0547">Nucleotide-binding</keyword>
<keyword evidence="7 9" id="KW-0472">Membrane</keyword>
<evidence type="ECO:0000259" key="10">
    <source>
        <dbReference type="PROSITE" id="PS50893"/>
    </source>
</evidence>
<feature type="domain" description="ABC transmembrane type-1" evidence="11">
    <location>
        <begin position="625"/>
        <end position="901"/>
    </location>
</feature>
<evidence type="ECO:0000259" key="11">
    <source>
        <dbReference type="PROSITE" id="PS50929"/>
    </source>
</evidence>
<feature type="compositionally biased region" description="Low complexity" evidence="8">
    <location>
        <begin position="1076"/>
        <end position="1087"/>
    </location>
</feature>
<dbReference type="GO" id="GO:0016887">
    <property type="term" value="F:ATP hydrolysis activity"/>
    <property type="evidence" value="ECO:0007669"/>
    <property type="project" value="InterPro"/>
</dbReference>
<dbReference type="Gene3D" id="3.40.50.300">
    <property type="entry name" value="P-loop containing nucleotide triphosphate hydrolases"/>
    <property type="match status" value="2"/>
</dbReference>
<feature type="transmembrane region" description="Helical" evidence="9">
    <location>
        <begin position="87"/>
        <end position="108"/>
    </location>
</feature>
<dbReference type="CDD" id="cd03250">
    <property type="entry name" value="ABCC_MRP_domain1"/>
    <property type="match status" value="1"/>
</dbReference>
<evidence type="ECO:0000256" key="5">
    <source>
        <dbReference type="ARBA" id="ARBA00022840"/>
    </source>
</evidence>
<feature type="domain" description="ABC transmembrane type-1" evidence="11">
    <location>
        <begin position="49"/>
        <end position="332"/>
    </location>
</feature>
<dbReference type="InterPro" id="IPR003593">
    <property type="entry name" value="AAA+_ATPase"/>
</dbReference>
<comment type="subcellular location">
    <subcellularLocation>
        <location evidence="1">Membrane</location>
        <topology evidence="1">Multi-pass membrane protein</topology>
    </subcellularLocation>
</comment>
<feature type="transmembrane region" description="Helical" evidence="9">
    <location>
        <begin position="303"/>
        <end position="326"/>
    </location>
</feature>
<evidence type="ECO:0000313" key="13">
    <source>
        <dbReference type="Proteomes" id="UP001283341"/>
    </source>
</evidence>
<name>A0AAE0I6G1_9PEZI</name>
<keyword evidence="13" id="KW-1185">Reference proteome</keyword>
<gene>
    <name evidence="12" type="ORF">B0H66DRAFT_476790</name>
</gene>
<dbReference type="PROSITE" id="PS50929">
    <property type="entry name" value="ABC_TM1F"/>
    <property type="match status" value="2"/>
</dbReference>
<keyword evidence="3 9" id="KW-0812">Transmembrane</keyword>
<evidence type="ECO:0000256" key="6">
    <source>
        <dbReference type="ARBA" id="ARBA00022989"/>
    </source>
</evidence>
<evidence type="ECO:0000256" key="4">
    <source>
        <dbReference type="ARBA" id="ARBA00022741"/>
    </source>
</evidence>
<dbReference type="EMBL" id="JAUEDM010000004">
    <property type="protein sequence ID" value="KAK3319199.1"/>
    <property type="molecule type" value="Genomic_DNA"/>
</dbReference>
<dbReference type="InterPro" id="IPR027417">
    <property type="entry name" value="P-loop_NTPase"/>
</dbReference>
<reference evidence="12" key="2">
    <citation type="submission" date="2023-06" db="EMBL/GenBank/DDBJ databases">
        <authorList>
            <consortium name="Lawrence Berkeley National Laboratory"/>
            <person name="Haridas S."/>
            <person name="Hensen N."/>
            <person name="Bonometti L."/>
            <person name="Westerberg I."/>
            <person name="Brannstrom I.O."/>
            <person name="Guillou S."/>
            <person name="Cros-Aarteil S."/>
            <person name="Calhoun S."/>
            <person name="Kuo A."/>
            <person name="Mondo S."/>
            <person name="Pangilinan J."/>
            <person name="Riley R."/>
            <person name="Labutti K."/>
            <person name="Andreopoulos B."/>
            <person name="Lipzen A."/>
            <person name="Chen C."/>
            <person name="Yanf M."/>
            <person name="Daum C."/>
            <person name="Ng V."/>
            <person name="Clum A."/>
            <person name="Steindorff A."/>
            <person name="Ohm R."/>
            <person name="Martin F."/>
            <person name="Silar P."/>
            <person name="Natvig D."/>
            <person name="Lalanne C."/>
            <person name="Gautier V."/>
            <person name="Ament-Velasquez S.L."/>
            <person name="Kruys A."/>
            <person name="Hutchinson M.I."/>
            <person name="Powell A.J."/>
            <person name="Barry K."/>
            <person name="Miller A.N."/>
            <person name="Grigoriev I.V."/>
            <person name="Debuchy R."/>
            <person name="Gladieux P."/>
            <person name="Thoren M.H."/>
            <person name="Johannesson H."/>
        </authorList>
    </citation>
    <scope>NUCLEOTIDE SEQUENCE</scope>
    <source>
        <strain evidence="12">CBS 118394</strain>
    </source>
</reference>
<dbReference type="Pfam" id="PF00005">
    <property type="entry name" value="ABC_tran"/>
    <property type="match status" value="2"/>
</dbReference>
<feature type="transmembrane region" description="Helical" evidence="9">
    <location>
        <begin position="843"/>
        <end position="866"/>
    </location>
</feature>
<dbReference type="InterPro" id="IPR003439">
    <property type="entry name" value="ABC_transporter-like_ATP-bd"/>
</dbReference>
<protein>
    <submittedName>
        <fullName evidence="12">ABC transporter</fullName>
    </submittedName>
</protein>
<reference evidence="12" key="1">
    <citation type="journal article" date="2023" name="Mol. Phylogenet. Evol.">
        <title>Genome-scale phylogeny and comparative genomics of the fungal order Sordariales.</title>
        <authorList>
            <person name="Hensen N."/>
            <person name="Bonometti L."/>
            <person name="Westerberg I."/>
            <person name="Brannstrom I.O."/>
            <person name="Guillou S."/>
            <person name="Cros-Aarteil S."/>
            <person name="Calhoun S."/>
            <person name="Haridas S."/>
            <person name="Kuo A."/>
            <person name="Mondo S."/>
            <person name="Pangilinan J."/>
            <person name="Riley R."/>
            <person name="LaButti K."/>
            <person name="Andreopoulos B."/>
            <person name="Lipzen A."/>
            <person name="Chen C."/>
            <person name="Yan M."/>
            <person name="Daum C."/>
            <person name="Ng V."/>
            <person name="Clum A."/>
            <person name="Steindorff A."/>
            <person name="Ohm R.A."/>
            <person name="Martin F."/>
            <person name="Silar P."/>
            <person name="Natvig D.O."/>
            <person name="Lalanne C."/>
            <person name="Gautier V."/>
            <person name="Ament-Velasquez S.L."/>
            <person name="Kruys A."/>
            <person name="Hutchinson M.I."/>
            <person name="Powell A.J."/>
            <person name="Barry K."/>
            <person name="Miller A.N."/>
            <person name="Grigoriev I.V."/>
            <person name="Debuchy R."/>
            <person name="Gladieux P."/>
            <person name="Hiltunen Thoren M."/>
            <person name="Johannesson H."/>
        </authorList>
    </citation>
    <scope>NUCLEOTIDE SEQUENCE</scope>
    <source>
        <strain evidence="12">CBS 118394</strain>
    </source>
</reference>
<evidence type="ECO:0000256" key="9">
    <source>
        <dbReference type="SAM" id="Phobius"/>
    </source>
</evidence>
<keyword evidence="5" id="KW-0067">ATP-binding</keyword>
<feature type="domain" description="ABC transporter" evidence="10">
    <location>
        <begin position="938"/>
        <end position="1220"/>
    </location>
</feature>
<dbReference type="PROSITE" id="PS50893">
    <property type="entry name" value="ABC_TRANSPORTER_2"/>
    <property type="match status" value="2"/>
</dbReference>
<dbReference type="Pfam" id="PF00664">
    <property type="entry name" value="ABC_membrane"/>
    <property type="match status" value="2"/>
</dbReference>
<dbReference type="InterPro" id="IPR044726">
    <property type="entry name" value="ABCC_6TM_D2"/>
</dbReference>
<feature type="transmembrane region" description="Helical" evidence="9">
    <location>
        <begin position="624"/>
        <end position="645"/>
    </location>
</feature>
<evidence type="ECO:0000256" key="1">
    <source>
        <dbReference type="ARBA" id="ARBA00004141"/>
    </source>
</evidence>
<dbReference type="Gene3D" id="1.20.1560.10">
    <property type="entry name" value="ABC transporter type 1, transmembrane domain"/>
    <property type="match status" value="2"/>
</dbReference>
<dbReference type="PANTHER" id="PTHR24223">
    <property type="entry name" value="ATP-BINDING CASSETTE SUB-FAMILY C"/>
    <property type="match status" value="1"/>
</dbReference>
<dbReference type="InterPro" id="IPR050173">
    <property type="entry name" value="ABC_transporter_C-like"/>
</dbReference>
<feature type="region of interest" description="Disordered" evidence="8">
    <location>
        <begin position="1063"/>
        <end position="1111"/>
    </location>
</feature>
<feature type="transmembrane region" description="Helical" evidence="9">
    <location>
        <begin position="263"/>
        <end position="291"/>
    </location>
</feature>
<organism evidence="12 13">
    <name type="scientific">Apodospora peruviana</name>
    <dbReference type="NCBI Taxonomy" id="516989"/>
    <lineage>
        <taxon>Eukaryota</taxon>
        <taxon>Fungi</taxon>
        <taxon>Dikarya</taxon>
        <taxon>Ascomycota</taxon>
        <taxon>Pezizomycotina</taxon>
        <taxon>Sordariomycetes</taxon>
        <taxon>Sordariomycetidae</taxon>
        <taxon>Sordariales</taxon>
        <taxon>Lasiosphaeriaceae</taxon>
        <taxon>Apodospora</taxon>
    </lineage>
</organism>
<dbReference type="CDD" id="cd18580">
    <property type="entry name" value="ABC_6TM_ABCC_D2"/>
    <property type="match status" value="1"/>
</dbReference>
<dbReference type="PROSITE" id="PS00211">
    <property type="entry name" value="ABC_TRANSPORTER_1"/>
    <property type="match status" value="2"/>
</dbReference>
<evidence type="ECO:0000256" key="7">
    <source>
        <dbReference type="ARBA" id="ARBA00023136"/>
    </source>
</evidence>
<feature type="transmembrane region" description="Helical" evidence="9">
    <location>
        <begin position="657"/>
        <end position="685"/>
    </location>
</feature>
<dbReference type="SUPFAM" id="SSF52540">
    <property type="entry name" value="P-loop containing nucleoside triphosphate hydrolases"/>
    <property type="match status" value="2"/>
</dbReference>
<dbReference type="GO" id="GO:0016020">
    <property type="term" value="C:membrane"/>
    <property type="evidence" value="ECO:0007669"/>
    <property type="project" value="UniProtKB-SubCell"/>
</dbReference>
<feature type="domain" description="ABC transporter" evidence="10">
    <location>
        <begin position="405"/>
        <end position="634"/>
    </location>
</feature>
<evidence type="ECO:0000313" key="12">
    <source>
        <dbReference type="EMBL" id="KAK3319199.1"/>
    </source>
</evidence>
<evidence type="ECO:0000256" key="2">
    <source>
        <dbReference type="ARBA" id="ARBA00022448"/>
    </source>
</evidence>